<evidence type="ECO:0000256" key="2">
    <source>
        <dbReference type="ARBA" id="ARBA00023002"/>
    </source>
</evidence>
<reference evidence="5 6" key="1">
    <citation type="submission" date="2022-06" db="EMBL/GenBank/DDBJ databases">
        <title>Isolation of gut microbiota from human fecal samples.</title>
        <authorList>
            <person name="Pamer E.G."/>
            <person name="Barat B."/>
            <person name="Waligurski E."/>
            <person name="Medina S."/>
            <person name="Paddock L."/>
            <person name="Mostad J."/>
        </authorList>
    </citation>
    <scope>NUCLEOTIDE SEQUENCE [LARGE SCALE GENOMIC DNA]</scope>
    <source>
        <strain evidence="5 6">SL.3.17</strain>
    </source>
</reference>
<evidence type="ECO:0000313" key="5">
    <source>
        <dbReference type="EMBL" id="MCQ4637046.1"/>
    </source>
</evidence>
<gene>
    <name evidence="5" type="ORF">NE619_09940</name>
</gene>
<comment type="caution">
    <text evidence="5">The sequence shown here is derived from an EMBL/GenBank/DDBJ whole genome shotgun (WGS) entry which is preliminary data.</text>
</comment>
<dbReference type="SUPFAM" id="SSF56003">
    <property type="entry name" value="Molybdenum cofactor-binding domain"/>
    <property type="match status" value="1"/>
</dbReference>
<dbReference type="InterPro" id="IPR046867">
    <property type="entry name" value="AldOxase/xan_DH_MoCoBD2"/>
</dbReference>
<feature type="domain" description="Aldehyde oxidase/xanthine dehydrogenase a/b hammerhead" evidence="4">
    <location>
        <begin position="41"/>
        <end position="152"/>
    </location>
</feature>
<feature type="region of interest" description="Disordered" evidence="3">
    <location>
        <begin position="788"/>
        <end position="812"/>
    </location>
</feature>
<dbReference type="Pfam" id="PF20256">
    <property type="entry name" value="MoCoBD_2"/>
    <property type="match status" value="1"/>
</dbReference>
<dbReference type="InterPro" id="IPR036856">
    <property type="entry name" value="Ald_Oxase/Xan_DH_a/b_sf"/>
</dbReference>
<dbReference type="Gene3D" id="3.30.365.10">
    <property type="entry name" value="Aldehyde oxidase/xanthine dehydrogenase, molybdopterin binding domain"/>
    <property type="match status" value="4"/>
</dbReference>
<evidence type="ECO:0000256" key="1">
    <source>
        <dbReference type="ARBA" id="ARBA00022505"/>
    </source>
</evidence>
<name>A0ABT1RQ82_9FIRM</name>
<dbReference type="InterPro" id="IPR037165">
    <property type="entry name" value="AldOxase/xan_DH_Mopterin-bd_sf"/>
</dbReference>
<dbReference type="EMBL" id="JANFXK010000010">
    <property type="protein sequence ID" value="MCQ4637046.1"/>
    <property type="molecule type" value="Genomic_DNA"/>
</dbReference>
<protein>
    <submittedName>
        <fullName evidence="5">Molybdopterin-dependent oxidoreductase</fullName>
    </submittedName>
</protein>
<keyword evidence="1" id="KW-0500">Molybdenum</keyword>
<dbReference type="Pfam" id="PF02738">
    <property type="entry name" value="MoCoBD_1"/>
    <property type="match status" value="1"/>
</dbReference>
<evidence type="ECO:0000259" key="4">
    <source>
        <dbReference type="SMART" id="SM01008"/>
    </source>
</evidence>
<dbReference type="PANTHER" id="PTHR11908:SF132">
    <property type="entry name" value="ALDEHYDE OXIDASE 1-RELATED"/>
    <property type="match status" value="1"/>
</dbReference>
<dbReference type="InterPro" id="IPR008274">
    <property type="entry name" value="AldOxase/xan_DH_MoCoBD1"/>
</dbReference>
<accession>A0ABT1RQ82</accession>
<proteinExistence type="predicted"/>
<dbReference type="InterPro" id="IPR000674">
    <property type="entry name" value="Ald_Oxase/Xan_DH_a/b"/>
</dbReference>
<evidence type="ECO:0000313" key="6">
    <source>
        <dbReference type="Proteomes" id="UP001524502"/>
    </source>
</evidence>
<dbReference type="InterPro" id="IPR016208">
    <property type="entry name" value="Ald_Oxase/xanthine_DH-like"/>
</dbReference>
<dbReference type="SUPFAM" id="SSF54665">
    <property type="entry name" value="CO dehydrogenase molybdoprotein N-domain-like"/>
    <property type="match status" value="1"/>
</dbReference>
<evidence type="ECO:0000256" key="3">
    <source>
        <dbReference type="SAM" id="MobiDB-lite"/>
    </source>
</evidence>
<dbReference type="SMART" id="SM01008">
    <property type="entry name" value="Ald_Xan_dh_C"/>
    <property type="match status" value="1"/>
</dbReference>
<dbReference type="Proteomes" id="UP001524502">
    <property type="component" value="Unassembled WGS sequence"/>
</dbReference>
<keyword evidence="2" id="KW-0560">Oxidoreductase</keyword>
<sequence length="812" mass="89372">MAIKSKDYYAEIESVYKKPEDYELAGKGNAYVRIDAEAKVTGKAIYTDDVSFPDMYYCKLVHSPYAHALIKSIDFSEALKVPGVKGVLTGKDFPEGHNLGNPEAFKELADKEPLCRKKVRMIGDEVAAVCATTEEIATEAAKLVKVEYEPLQPVLDPFDSMQPDAPAIHYPDSSNLSIFTVMNAGDPDKAFEEADYTDKRYYKTQEMVHAAIEPHGAVAKYENGEWTVWSTTQGAYVSRYWIAWGLGVPESQVRLIKPMVGGGFGGKLDVFAHELCPCKFAQMTGHPVKCVLKRDEVFMCTRTRHPISFELESAFTKEGKLLAKRCKHILDGGAYGGSGIAANTLSLICATFPYKVENIDMHARRPYTNHPASGAMRGYSACQVHFAHEIHMDEAANDLGIDPLEIRRINEITPYYTGPTGLEFTSCKFEECLVACAEAVDWKNRERYPIGSGQALGLSGSGFMSGTGFPVLVTPHYCSSSTIVRLNREGYAVVFSGANDIGQGCDTVMTMIVAEELGLRMDEVKLIQSDTTSTPWDAGSFGSRVTFLGGNACRRAVGDAKLKLLKHWAEEWGCKPSDITMKDHRVFVKGDAEKNISYNEACFGYEEKNFGRCVAGVGSFAHEGDKDIYVKNVGNYATAYSFSASAAKVTVDKETGQVELDDFVFGHDCGRPLNIRAVEGQIEGSVLLGFGFSCFEECIYDEEGRHKNPSFRDYRFPTALDMPPIKTIICSEYDPEGPMGAKEAGEGSTAPVGSAIGNAINYATGLTLKELPITPEKLWRALRENEKTGRKEFGAEDLPEKFANMPPLPQRD</sequence>
<dbReference type="PANTHER" id="PTHR11908">
    <property type="entry name" value="XANTHINE DEHYDROGENASE"/>
    <property type="match status" value="1"/>
</dbReference>
<keyword evidence="6" id="KW-1185">Reference proteome</keyword>
<dbReference type="RefSeq" id="WP_256132240.1">
    <property type="nucleotide sequence ID" value="NZ_JANFXK010000010.1"/>
</dbReference>
<organism evidence="5 6">
    <name type="scientific">Anaerovorax odorimutans</name>
    <dbReference type="NCBI Taxonomy" id="109327"/>
    <lineage>
        <taxon>Bacteria</taxon>
        <taxon>Bacillati</taxon>
        <taxon>Bacillota</taxon>
        <taxon>Clostridia</taxon>
        <taxon>Peptostreptococcales</taxon>
        <taxon>Anaerovoracaceae</taxon>
        <taxon>Anaerovorax</taxon>
    </lineage>
</organism>
<dbReference type="Pfam" id="PF01315">
    <property type="entry name" value="Ald_Xan_dh_C"/>
    <property type="match status" value="1"/>
</dbReference>
<feature type="compositionally biased region" description="Basic and acidic residues" evidence="3">
    <location>
        <begin position="788"/>
        <end position="800"/>
    </location>
</feature>
<dbReference type="Gene3D" id="3.90.1170.50">
    <property type="entry name" value="Aldehyde oxidase/xanthine dehydrogenase, a/b hammerhead"/>
    <property type="match status" value="1"/>
</dbReference>